<dbReference type="InterPro" id="IPR003599">
    <property type="entry name" value="Ig_sub"/>
</dbReference>
<keyword evidence="4" id="KW-0393">Immunoglobulin domain</keyword>
<dbReference type="PANTHER" id="PTHR44337">
    <property type="entry name" value="CARCINOEMBRYONIC ANTIGEN-RELATED CELL ADHESION MOLECULE 8"/>
    <property type="match status" value="1"/>
</dbReference>
<evidence type="ECO:0000256" key="3">
    <source>
        <dbReference type="ARBA" id="ARBA00023180"/>
    </source>
</evidence>
<reference evidence="8" key="1">
    <citation type="submission" date="2025-08" db="UniProtKB">
        <authorList>
            <consortium name="RefSeq"/>
        </authorList>
    </citation>
    <scope>IDENTIFICATION</scope>
</reference>
<feature type="domain" description="Ig-like" evidence="6">
    <location>
        <begin position="587"/>
        <end position="682"/>
    </location>
</feature>
<evidence type="ECO:0000256" key="5">
    <source>
        <dbReference type="SAM" id="Phobius"/>
    </source>
</evidence>
<sequence>MNSEKTIGPEYEGRITFFPSTASLELRSLTLDDTGEYNVNIIQDGIILNDRTTLLIYAEISSVVLTANTTDLSEFNSSIRLSRSCSSFFWLNSSSEVTANARVQFTDEDATLTIINITRYDQGPFMCYVFNNFSNDISNLVKLSISCMCVGEGILPTGPLSGAVAGTVKFTTTLRPPEKPFLSVSWRFNGVNIISSTSINIPDPGYAGRISLDRATGSLELRNLALEDSGEYTFTITPDAGLPKQGRSTLTVYDESSTNLTCEASGSISSREWIKDGQLLNPSGGVSFSLDNKTASIQPVHISDRGTYQCRVSNPVSTMTATHNLTVSFGPYNVLISRPSAAPQGHSITLQCTADSVPPAHFSWMFNGKETHVYNSLYIIERLGAENTGNYTCTAKNTVTMMESSTVLDLRDESSTNLTCEASGSISSREWIKDGQLLNPSGGVSFSLDNKTASIQPVHISDRGTYQCRVSNPVSTMTATHNLTVSFGPYNVLISRPSAAPQGHSITLQCTADSVPPAHFSWMFNGKETHVYNSLYIIERLGAENTGNYTCTAKNTVTMMESSTVLDLRVFVAQRVEVSPEVTGYIGNDVTLSCQLIQGPTHTNVTQVQWALQDEEGTGKVTLIVFNTMFGVNISESPLKERVAFDKHSLIIKALEMKDAGSYTCSISTFPSGTFEGTTKLVVRETKPLSAGIVLAIVTAVLLLLAIMVAMLYFIRIRRRHSSAGFRFVIDTTGPERESQSSATERDQDVVYSDIKVKPSRDASPLTNYKLRESVYVDDVTYSEVIVSQMILS</sequence>
<evidence type="ECO:0000313" key="8">
    <source>
        <dbReference type="RefSeq" id="XP_005732228.2"/>
    </source>
</evidence>
<keyword evidence="5" id="KW-1133">Transmembrane helix</keyword>
<feature type="domain" description="Ig-like" evidence="6">
    <location>
        <begin position="489"/>
        <end position="567"/>
    </location>
</feature>
<keyword evidence="5" id="KW-0812">Transmembrane</keyword>
<keyword evidence="5" id="KW-0472">Membrane</keyword>
<dbReference type="AlphaFoldDB" id="A0A9Y3VGS5"/>
<feature type="domain" description="Ig-like" evidence="6">
    <location>
        <begin position="331"/>
        <end position="409"/>
    </location>
</feature>
<dbReference type="Pfam" id="PF13927">
    <property type="entry name" value="Ig_3"/>
    <property type="match status" value="2"/>
</dbReference>
<dbReference type="CDD" id="cd00096">
    <property type="entry name" value="Ig"/>
    <property type="match status" value="2"/>
</dbReference>
<gene>
    <name evidence="8" type="primary">LOC102216125</name>
</gene>
<dbReference type="Gene3D" id="2.60.40.10">
    <property type="entry name" value="Immunoglobulins"/>
    <property type="match status" value="8"/>
</dbReference>
<feature type="domain" description="Ig-like" evidence="6">
    <location>
        <begin position="414"/>
        <end position="486"/>
    </location>
</feature>
<evidence type="ECO:0000259" key="6">
    <source>
        <dbReference type="PROSITE" id="PS50835"/>
    </source>
</evidence>
<dbReference type="InterPro" id="IPR013106">
    <property type="entry name" value="Ig_V-set"/>
</dbReference>
<evidence type="ECO:0000313" key="7">
    <source>
        <dbReference type="Proteomes" id="UP000695023"/>
    </source>
</evidence>
<dbReference type="InterPro" id="IPR052598">
    <property type="entry name" value="IgSF_CEA-related"/>
</dbReference>
<dbReference type="SMART" id="SM00406">
    <property type="entry name" value="IGv"/>
    <property type="match status" value="2"/>
</dbReference>
<accession>A0A9Y3VGS5</accession>
<dbReference type="GeneID" id="102216125"/>
<dbReference type="InterPro" id="IPR036179">
    <property type="entry name" value="Ig-like_dom_sf"/>
</dbReference>
<dbReference type="PANTHER" id="PTHR44337:SF16">
    <property type="entry name" value="CARCINOEMBRYONIC ANTIGEN-RELATED CELL ADHESION MOLECULE 20-LIKE-RELATED"/>
    <property type="match status" value="1"/>
</dbReference>
<dbReference type="InterPro" id="IPR007110">
    <property type="entry name" value="Ig-like_dom"/>
</dbReference>
<proteinExistence type="predicted"/>
<dbReference type="PROSITE" id="PS50835">
    <property type="entry name" value="IG_LIKE"/>
    <property type="match status" value="5"/>
</dbReference>
<evidence type="ECO:0000256" key="4">
    <source>
        <dbReference type="ARBA" id="ARBA00023319"/>
    </source>
</evidence>
<feature type="domain" description="Ig-like" evidence="6">
    <location>
        <begin position="238"/>
        <end position="328"/>
    </location>
</feature>
<dbReference type="Pfam" id="PF07686">
    <property type="entry name" value="V-set"/>
    <property type="match status" value="1"/>
</dbReference>
<dbReference type="InterPro" id="IPR013783">
    <property type="entry name" value="Ig-like_fold"/>
</dbReference>
<feature type="transmembrane region" description="Helical" evidence="5">
    <location>
        <begin position="689"/>
        <end position="715"/>
    </location>
</feature>
<dbReference type="SMART" id="SM00409">
    <property type="entry name" value="IG"/>
    <property type="match status" value="7"/>
</dbReference>
<protein>
    <submittedName>
        <fullName evidence="8">Carcinoembryonic antigen-related cell adhesion molecule 1-like</fullName>
    </submittedName>
</protein>
<dbReference type="InterPro" id="IPR003598">
    <property type="entry name" value="Ig_sub2"/>
</dbReference>
<keyword evidence="7" id="KW-1185">Reference proteome</keyword>
<keyword evidence="3" id="KW-0325">Glycoprotein</keyword>
<dbReference type="RefSeq" id="XP_005732228.2">
    <property type="nucleotide sequence ID" value="XM_005732171.2"/>
</dbReference>
<keyword evidence="2" id="KW-1015">Disulfide bond</keyword>
<keyword evidence="1" id="KW-0732">Signal</keyword>
<dbReference type="Proteomes" id="UP000695023">
    <property type="component" value="Unplaced"/>
</dbReference>
<dbReference type="Pfam" id="PF07679">
    <property type="entry name" value="I-set"/>
    <property type="match status" value="2"/>
</dbReference>
<dbReference type="InterPro" id="IPR013098">
    <property type="entry name" value="Ig_I-set"/>
</dbReference>
<dbReference type="SMART" id="SM00408">
    <property type="entry name" value="IGc2"/>
    <property type="match status" value="4"/>
</dbReference>
<evidence type="ECO:0000256" key="1">
    <source>
        <dbReference type="ARBA" id="ARBA00022729"/>
    </source>
</evidence>
<organism evidence="7 8">
    <name type="scientific">Pundamilia nyererei</name>
    <dbReference type="NCBI Taxonomy" id="303518"/>
    <lineage>
        <taxon>Eukaryota</taxon>
        <taxon>Metazoa</taxon>
        <taxon>Chordata</taxon>
        <taxon>Craniata</taxon>
        <taxon>Vertebrata</taxon>
        <taxon>Euteleostomi</taxon>
        <taxon>Actinopterygii</taxon>
        <taxon>Neopterygii</taxon>
        <taxon>Teleostei</taxon>
        <taxon>Neoteleostei</taxon>
        <taxon>Acanthomorphata</taxon>
        <taxon>Ovalentaria</taxon>
        <taxon>Cichlomorphae</taxon>
        <taxon>Cichliformes</taxon>
        <taxon>Cichlidae</taxon>
        <taxon>African cichlids</taxon>
        <taxon>Pseudocrenilabrinae</taxon>
        <taxon>Haplochromini</taxon>
        <taxon>Pundamilia</taxon>
    </lineage>
</organism>
<dbReference type="SUPFAM" id="SSF48726">
    <property type="entry name" value="Immunoglobulin"/>
    <property type="match status" value="7"/>
</dbReference>
<name>A0A9Y3VGS5_9CICH</name>
<evidence type="ECO:0000256" key="2">
    <source>
        <dbReference type="ARBA" id="ARBA00023157"/>
    </source>
</evidence>